<sequence>MEALLPKILPNGWEAWTNIEDHHNGRIIVGWNASQFHLRRVESSAQWITCEISNHHTFSGTRVTFVYGFNNYGDRNVLWDYIHRTSEENNFIPWAILGDFNAVMRPSDESGGAMDWRSHHEDFPNCIAQSGLHRGATNIGKSNVPFDFKIGQAKQTLQGQASLGLQSHISFERSLMHRNSRNAINRPQDRDGVVYTGREEMGDLAH</sequence>
<reference evidence="1 2" key="1">
    <citation type="journal article" date="2023" name="Int. J. Mol. Sci.">
        <title>De Novo Assembly and Annotation of 11 Diverse Shrub Willow (Salix) Genomes Reveals Novel Gene Organization in Sex-Linked Regions.</title>
        <authorList>
            <person name="Hyden B."/>
            <person name="Feng K."/>
            <person name="Yates T.B."/>
            <person name="Jawdy S."/>
            <person name="Cereghino C."/>
            <person name="Smart L.B."/>
            <person name="Muchero W."/>
        </authorList>
    </citation>
    <scope>NUCLEOTIDE SEQUENCE [LARGE SCALE GENOMIC DNA]</scope>
    <source>
        <tissue evidence="1">Shoot tip</tissue>
    </source>
</reference>
<gene>
    <name evidence="1" type="ORF">OIU84_021976</name>
</gene>
<keyword evidence="2" id="KW-1185">Reference proteome</keyword>
<dbReference type="InterPro" id="IPR036691">
    <property type="entry name" value="Endo/exonu/phosph_ase_sf"/>
</dbReference>
<evidence type="ECO:0000313" key="1">
    <source>
        <dbReference type="EMBL" id="KAJ6430692.1"/>
    </source>
</evidence>
<name>A0AAD6PHM9_9ROSI</name>
<evidence type="ECO:0000313" key="2">
    <source>
        <dbReference type="Proteomes" id="UP001162972"/>
    </source>
</evidence>
<dbReference type="Proteomes" id="UP001162972">
    <property type="component" value="Chromosome 8"/>
</dbReference>
<dbReference type="AlphaFoldDB" id="A0AAD6PHM9"/>
<accession>A0AAD6PHM9</accession>
<protein>
    <recommendedName>
        <fullName evidence="3">Endonuclease/exonuclease/phosphatase domain-containing protein</fullName>
    </recommendedName>
</protein>
<organism evidence="1 2">
    <name type="scientific">Salix udensis</name>
    <dbReference type="NCBI Taxonomy" id="889485"/>
    <lineage>
        <taxon>Eukaryota</taxon>
        <taxon>Viridiplantae</taxon>
        <taxon>Streptophyta</taxon>
        <taxon>Embryophyta</taxon>
        <taxon>Tracheophyta</taxon>
        <taxon>Spermatophyta</taxon>
        <taxon>Magnoliopsida</taxon>
        <taxon>eudicotyledons</taxon>
        <taxon>Gunneridae</taxon>
        <taxon>Pentapetalae</taxon>
        <taxon>rosids</taxon>
        <taxon>fabids</taxon>
        <taxon>Malpighiales</taxon>
        <taxon>Salicaceae</taxon>
        <taxon>Saliceae</taxon>
        <taxon>Salix</taxon>
    </lineage>
</organism>
<evidence type="ECO:0008006" key="3">
    <source>
        <dbReference type="Google" id="ProtNLM"/>
    </source>
</evidence>
<dbReference type="EMBL" id="JAPFFJ010000004">
    <property type="protein sequence ID" value="KAJ6430692.1"/>
    <property type="molecule type" value="Genomic_DNA"/>
</dbReference>
<dbReference type="Gene3D" id="3.60.10.10">
    <property type="entry name" value="Endonuclease/exonuclease/phosphatase"/>
    <property type="match status" value="1"/>
</dbReference>
<dbReference type="SUPFAM" id="SSF56219">
    <property type="entry name" value="DNase I-like"/>
    <property type="match status" value="1"/>
</dbReference>
<proteinExistence type="predicted"/>
<comment type="caution">
    <text evidence="1">The sequence shown here is derived from an EMBL/GenBank/DDBJ whole genome shotgun (WGS) entry which is preliminary data.</text>
</comment>